<dbReference type="EMBL" id="JABTTQ020000003">
    <property type="protein sequence ID" value="KAK6160839.1"/>
    <property type="molecule type" value="Genomic_DNA"/>
</dbReference>
<dbReference type="Pfam" id="PF13041">
    <property type="entry name" value="PPR_2"/>
    <property type="match status" value="3"/>
</dbReference>
<feature type="repeat" description="PPR" evidence="3">
    <location>
        <begin position="378"/>
        <end position="412"/>
    </location>
</feature>
<comment type="caution">
    <text evidence="4">The sequence shown here is derived from an EMBL/GenBank/DDBJ whole genome shotgun (WGS) entry which is preliminary data.</text>
</comment>
<sequence>MFDSLPHEYTLVYHSTHNLQVPALVAIINQSDSRKRKVTRILGILRLLSLRWTLEQLLELGLVHLSVRVFQGVFKIYFFVECYVFNVGNWKSSMIAFYYTTNFFNCFCCLARCERRGHKRSMEERNKNSYIDDIKDISIRIKSLAKARGKSNILFEEEGYGESGYTPICFVVAWILSLLIFFRQLELADKFRKIKIRLENAIVRDATKRIKDKIAWSGKLFVAWYPIILGRTKVGPCSSHVLTSAFRAFFFCLKILEQCKIFKQRRNAKDKIEIEFLQFLHRGTVKTIKYGVYLEIKEVLKCLTLHGEDSDNHCFSIGTYLRRNEVSEAFNLFQDAKKHGNIPVSTYTNLMQHLFWKNEFQKGLELYNEMLEMGIPLDSVAITAVAAGYTQQNCTSEAWKVFKSMDEKGIKPTSKSYTILIKELCKVSKTDEIVKVLTEMKVRKVNVRDDIFRQVVSYMEKQGEIEKLNEVMRIQRGLTFCPRGRGREELNADQRNQPGLIGKSEPNQIAEKRLPDCFPESSARFYDNSDIKEVCRILNSSTDWCFIQEKLENLHFHFTPDLVVDIVRNSGLNIGTALKFFSWIGKQTGYSHNELSYNMALKIAGQGKNFKQMRSLFYEMSRRGCSITSDTWTIMIMQYGRTGLTDIALSNFREMKLSGCKPTKSTYSSLITSLCGKKGRKVDEAIQIYQEMVQVGCAPDKELVETYVDCLCEVNKLSDARSCIESLHKFGFSVPLSYSLYFRALCRAGKLEDALALMDEIGSERNLLDQYTYGSLIHGLLRRGRLEEALAKMKSLEQLGAHPTVHVYTALMIHFLKEKEINRALETLEEMKERGCQPTIVTYSALICGYVRLGKVSDAWNVFDRLKQKGPSPDFKTYSMFIDCLCKVGKSEEAFKLISEMLHDGIIPSTINFRTIIYGLNREGKPNLAQVVLKKKLDLKRRRKMVTQGCLILVILLYLSIQ</sequence>
<dbReference type="Pfam" id="PF01535">
    <property type="entry name" value="PPR"/>
    <property type="match status" value="4"/>
</dbReference>
<evidence type="ECO:0000313" key="5">
    <source>
        <dbReference type="Proteomes" id="UP001318860"/>
    </source>
</evidence>
<proteinExistence type="inferred from homology"/>
<dbReference type="Gene3D" id="1.25.40.10">
    <property type="entry name" value="Tetratricopeptide repeat domain"/>
    <property type="match status" value="5"/>
</dbReference>
<dbReference type="PANTHER" id="PTHR47447">
    <property type="entry name" value="OS03G0856100 PROTEIN"/>
    <property type="match status" value="1"/>
</dbReference>
<evidence type="ECO:0000256" key="3">
    <source>
        <dbReference type="PROSITE-ProRule" id="PRU00708"/>
    </source>
</evidence>
<gene>
    <name evidence="4" type="ORF">DH2020_004220</name>
</gene>
<reference evidence="4 5" key="1">
    <citation type="journal article" date="2021" name="Comput. Struct. Biotechnol. J.">
        <title>De novo genome assembly of the potent medicinal plant Rehmannia glutinosa using nanopore technology.</title>
        <authorList>
            <person name="Ma L."/>
            <person name="Dong C."/>
            <person name="Song C."/>
            <person name="Wang X."/>
            <person name="Zheng X."/>
            <person name="Niu Y."/>
            <person name="Chen S."/>
            <person name="Feng W."/>
        </authorList>
    </citation>
    <scope>NUCLEOTIDE SEQUENCE [LARGE SCALE GENOMIC DNA]</scope>
    <source>
        <strain evidence="4">DH-2019</strain>
    </source>
</reference>
<evidence type="ECO:0000256" key="1">
    <source>
        <dbReference type="ARBA" id="ARBA00007626"/>
    </source>
</evidence>
<evidence type="ECO:0000256" key="2">
    <source>
        <dbReference type="ARBA" id="ARBA00022737"/>
    </source>
</evidence>
<protein>
    <recommendedName>
        <fullName evidence="6">Pentatricopeptide repeat-containing protein</fullName>
    </recommendedName>
</protein>
<dbReference type="Proteomes" id="UP001318860">
    <property type="component" value="Unassembled WGS sequence"/>
</dbReference>
<feature type="repeat" description="PPR" evidence="3">
    <location>
        <begin position="874"/>
        <end position="908"/>
    </location>
</feature>
<name>A0ABR0XP22_REHGL</name>
<feature type="repeat" description="PPR" evidence="3">
    <location>
        <begin position="628"/>
        <end position="662"/>
    </location>
</feature>
<accession>A0ABR0XP22</accession>
<feature type="repeat" description="PPR" evidence="3">
    <location>
        <begin position="769"/>
        <end position="803"/>
    </location>
</feature>
<comment type="similarity">
    <text evidence="1">Belongs to the PPR family. P subfamily.</text>
</comment>
<dbReference type="SUPFAM" id="SSF48452">
    <property type="entry name" value="TPR-like"/>
    <property type="match status" value="1"/>
</dbReference>
<evidence type="ECO:0000313" key="4">
    <source>
        <dbReference type="EMBL" id="KAK6160839.1"/>
    </source>
</evidence>
<keyword evidence="5" id="KW-1185">Reference proteome</keyword>
<dbReference type="NCBIfam" id="TIGR00756">
    <property type="entry name" value="PPR"/>
    <property type="match status" value="10"/>
</dbReference>
<keyword evidence="2" id="KW-0677">Repeat</keyword>
<dbReference type="PANTHER" id="PTHR47447:SF28">
    <property type="entry name" value="PENTACOTRIPEPTIDE-REPEAT REGION OF PRORP DOMAIN-CONTAINING PROTEIN"/>
    <property type="match status" value="1"/>
</dbReference>
<feature type="repeat" description="PPR" evidence="3">
    <location>
        <begin position="413"/>
        <end position="447"/>
    </location>
</feature>
<dbReference type="InterPro" id="IPR002885">
    <property type="entry name" value="PPR_rpt"/>
</dbReference>
<feature type="repeat" description="PPR" evidence="3">
    <location>
        <begin position="343"/>
        <end position="377"/>
    </location>
</feature>
<dbReference type="PROSITE" id="PS51375">
    <property type="entry name" value="PPR"/>
    <property type="match status" value="9"/>
</dbReference>
<dbReference type="InterPro" id="IPR011990">
    <property type="entry name" value="TPR-like_helical_dom_sf"/>
</dbReference>
<feature type="repeat" description="PPR" evidence="3">
    <location>
        <begin position="839"/>
        <end position="873"/>
    </location>
</feature>
<evidence type="ECO:0008006" key="6">
    <source>
        <dbReference type="Google" id="ProtNLM"/>
    </source>
</evidence>
<feature type="repeat" description="PPR" evidence="3">
    <location>
        <begin position="663"/>
        <end position="699"/>
    </location>
</feature>
<feature type="repeat" description="PPR" evidence="3">
    <location>
        <begin position="804"/>
        <end position="838"/>
    </location>
</feature>
<organism evidence="4 5">
    <name type="scientific">Rehmannia glutinosa</name>
    <name type="common">Chinese foxglove</name>
    <dbReference type="NCBI Taxonomy" id="99300"/>
    <lineage>
        <taxon>Eukaryota</taxon>
        <taxon>Viridiplantae</taxon>
        <taxon>Streptophyta</taxon>
        <taxon>Embryophyta</taxon>
        <taxon>Tracheophyta</taxon>
        <taxon>Spermatophyta</taxon>
        <taxon>Magnoliopsida</taxon>
        <taxon>eudicotyledons</taxon>
        <taxon>Gunneridae</taxon>
        <taxon>Pentapetalae</taxon>
        <taxon>asterids</taxon>
        <taxon>lamiids</taxon>
        <taxon>Lamiales</taxon>
        <taxon>Orobanchaceae</taxon>
        <taxon>Rehmannieae</taxon>
        <taxon>Rehmannia</taxon>
    </lineage>
</organism>